<proteinExistence type="predicted"/>
<accession>A0A6N8HZ02</accession>
<keyword evidence="1" id="KW-1133">Transmembrane helix</keyword>
<gene>
    <name evidence="2" type="ORF">CAFE_17380</name>
</gene>
<evidence type="ECO:0000313" key="3">
    <source>
        <dbReference type="Proteomes" id="UP000469440"/>
    </source>
</evidence>
<protein>
    <submittedName>
        <fullName evidence="2">Uncharacterized protein</fullName>
    </submittedName>
</protein>
<feature type="transmembrane region" description="Helical" evidence="1">
    <location>
        <begin position="20"/>
        <end position="36"/>
    </location>
</feature>
<evidence type="ECO:0000256" key="1">
    <source>
        <dbReference type="SAM" id="Phobius"/>
    </source>
</evidence>
<name>A0A6N8HZ02_9FIRM</name>
<dbReference type="EMBL" id="VWXL01000052">
    <property type="protein sequence ID" value="MVB11036.1"/>
    <property type="molecule type" value="Genomic_DNA"/>
</dbReference>
<keyword evidence="1" id="KW-0812">Transmembrane</keyword>
<feature type="transmembrane region" description="Helical" evidence="1">
    <location>
        <begin position="63"/>
        <end position="84"/>
    </location>
</feature>
<dbReference type="AlphaFoldDB" id="A0A6N8HZ02"/>
<sequence>MKKWFHFGTFSNRSLVQNLFWWSFVTWLLFLANFILDRIHLSMVPCPAENVFWILRFQQVERYLYLFIIPVMLRLGCEIIYKIIEHTSPKDK</sequence>
<organism evidence="2 3">
    <name type="scientific">Caproicibacter fermentans</name>
    <dbReference type="NCBI Taxonomy" id="2576756"/>
    <lineage>
        <taxon>Bacteria</taxon>
        <taxon>Bacillati</taxon>
        <taxon>Bacillota</taxon>
        <taxon>Clostridia</taxon>
        <taxon>Eubacteriales</taxon>
        <taxon>Acutalibacteraceae</taxon>
        <taxon>Caproicibacter</taxon>
    </lineage>
</organism>
<comment type="caution">
    <text evidence="2">The sequence shown here is derived from an EMBL/GenBank/DDBJ whole genome shotgun (WGS) entry which is preliminary data.</text>
</comment>
<keyword evidence="1" id="KW-0472">Membrane</keyword>
<evidence type="ECO:0000313" key="2">
    <source>
        <dbReference type="EMBL" id="MVB11036.1"/>
    </source>
</evidence>
<reference evidence="2 3" key="1">
    <citation type="submission" date="2019-09" db="EMBL/GenBank/DDBJ databases">
        <title>Genome sequence of Clostridium sp. EA1.</title>
        <authorList>
            <person name="Poehlein A."/>
            <person name="Bengelsdorf F.R."/>
            <person name="Daniel R."/>
        </authorList>
    </citation>
    <scope>NUCLEOTIDE SEQUENCE [LARGE SCALE GENOMIC DNA]</scope>
    <source>
        <strain evidence="2 3">EA1</strain>
    </source>
</reference>
<keyword evidence="3" id="KW-1185">Reference proteome</keyword>
<dbReference type="Proteomes" id="UP000469440">
    <property type="component" value="Unassembled WGS sequence"/>
</dbReference>